<sequence>MNATNRAQDALDLINHRAVALTAADLSIEQEKPDVRGGVLAIAMFSRKSPDEEAYFASRSVGFIGNKCGGCAKNATEKIYRLRKRRMEKHPDIASSQSANPEDLDERLRTYGGCIVFETEEYEIYISFSGAPAKVDEAIVFVIGENYGLSVPHSYILQNDLIPRTRKLYADNRRATT</sequence>
<dbReference type="Proteomes" id="UP000178413">
    <property type="component" value="Unassembled WGS sequence"/>
</dbReference>
<dbReference type="EMBL" id="MHRM01000017">
    <property type="protein sequence ID" value="OHA23856.1"/>
    <property type="molecule type" value="Genomic_DNA"/>
</dbReference>
<name>A0A1G2MJ02_9BACT</name>
<proteinExistence type="predicted"/>
<organism evidence="1 2">
    <name type="scientific">Candidatus Taylorbacteria bacterium RIFCSPHIGHO2_02_FULL_44_12</name>
    <dbReference type="NCBI Taxonomy" id="1802308"/>
    <lineage>
        <taxon>Bacteria</taxon>
        <taxon>Candidatus Tayloriibacteriota</taxon>
    </lineage>
</organism>
<comment type="caution">
    <text evidence="1">The sequence shown here is derived from an EMBL/GenBank/DDBJ whole genome shotgun (WGS) entry which is preliminary data.</text>
</comment>
<evidence type="ECO:0000313" key="2">
    <source>
        <dbReference type="Proteomes" id="UP000178413"/>
    </source>
</evidence>
<gene>
    <name evidence="1" type="ORF">A3D50_00865</name>
</gene>
<evidence type="ECO:0000313" key="1">
    <source>
        <dbReference type="EMBL" id="OHA23856.1"/>
    </source>
</evidence>
<protein>
    <submittedName>
        <fullName evidence="1">Uncharacterized protein</fullName>
    </submittedName>
</protein>
<dbReference type="STRING" id="1802308.A3D50_00865"/>
<reference evidence="1 2" key="1">
    <citation type="journal article" date="2016" name="Nat. Commun.">
        <title>Thousands of microbial genomes shed light on interconnected biogeochemical processes in an aquifer system.</title>
        <authorList>
            <person name="Anantharaman K."/>
            <person name="Brown C.T."/>
            <person name="Hug L.A."/>
            <person name="Sharon I."/>
            <person name="Castelle C.J."/>
            <person name="Probst A.J."/>
            <person name="Thomas B.C."/>
            <person name="Singh A."/>
            <person name="Wilkins M.J."/>
            <person name="Karaoz U."/>
            <person name="Brodie E.L."/>
            <person name="Williams K.H."/>
            <person name="Hubbard S.S."/>
            <person name="Banfield J.F."/>
        </authorList>
    </citation>
    <scope>NUCLEOTIDE SEQUENCE [LARGE SCALE GENOMIC DNA]</scope>
</reference>
<dbReference type="AlphaFoldDB" id="A0A1G2MJ02"/>
<accession>A0A1G2MJ02</accession>